<evidence type="ECO:0000313" key="3">
    <source>
        <dbReference type="EMBL" id="SNR70400.1"/>
    </source>
</evidence>
<dbReference type="GO" id="GO:0016758">
    <property type="term" value="F:hexosyltransferase activity"/>
    <property type="evidence" value="ECO:0007669"/>
    <property type="project" value="UniProtKB-ARBA"/>
</dbReference>
<dbReference type="Proteomes" id="UP000198297">
    <property type="component" value="Unassembled WGS sequence"/>
</dbReference>
<gene>
    <name evidence="3" type="ORF">SAMN06266787_11239</name>
</gene>
<keyword evidence="1" id="KW-1133">Transmembrane helix</keyword>
<dbReference type="AlphaFoldDB" id="A0A238YH46"/>
<dbReference type="InterPro" id="IPR029044">
    <property type="entry name" value="Nucleotide-diphossugar_trans"/>
</dbReference>
<sequence length="328" mass="38178">MIVRLFDKVILIWVLNMDQNKVSVIIPTYNRPDLLLDAVESVIKQTYKNIELIVVDDNSDQNIQNIVENNMSGYSKSIEVLTHNKNMGQNQARNTGIKKSSGEYIALLDDDDVWKEEKIEKQVKKFKQCSDCVGAVYTWQRYVDSNDNPRGYNRSNARGDVTKYILSGGSICPTSSIMVKKTFIEKAGMLDPECPTWTDKEWYIRLSQYCEFEPVCEPLVIRRVYETDNMSQKLELKINQSLPYFIDKYEELALEHGYITKRKFLAELYALVGYTALTKKRYSVARKYSILCMYMYPFKLRNITLFILSFSGEIGYTFVRKTKRMING</sequence>
<proteinExistence type="predicted"/>
<dbReference type="CDD" id="cd00761">
    <property type="entry name" value="Glyco_tranf_GTA_type"/>
    <property type="match status" value="1"/>
</dbReference>
<dbReference type="Gene3D" id="3.90.550.10">
    <property type="entry name" value="Spore Coat Polysaccharide Biosynthesis Protein SpsA, Chain A"/>
    <property type="match status" value="1"/>
</dbReference>
<keyword evidence="1" id="KW-0472">Membrane</keyword>
<reference evidence="3 4" key="1">
    <citation type="submission" date="2017-06" db="EMBL/GenBank/DDBJ databases">
        <authorList>
            <person name="Kim H.J."/>
            <person name="Triplett B.A."/>
        </authorList>
    </citation>
    <scope>NUCLEOTIDE SEQUENCE [LARGE SCALE GENOMIC DNA]</scope>
    <source>
        <strain evidence="3 4">DSM 19316</strain>
    </source>
</reference>
<dbReference type="InterPro" id="IPR001173">
    <property type="entry name" value="Glyco_trans_2-like"/>
</dbReference>
<dbReference type="PANTHER" id="PTHR22916">
    <property type="entry name" value="GLYCOSYLTRANSFERASE"/>
    <property type="match status" value="1"/>
</dbReference>
<organism evidence="3 4">
    <name type="scientific">Halorubrum ezzemoulense</name>
    <name type="common">Halorubrum chaoviator</name>
    <dbReference type="NCBI Taxonomy" id="337243"/>
    <lineage>
        <taxon>Archaea</taxon>
        <taxon>Methanobacteriati</taxon>
        <taxon>Methanobacteriota</taxon>
        <taxon>Stenosarchaea group</taxon>
        <taxon>Halobacteria</taxon>
        <taxon>Halobacteriales</taxon>
        <taxon>Haloferacaceae</taxon>
        <taxon>Halorubrum</taxon>
    </lineage>
</organism>
<dbReference type="EMBL" id="FZNK01000012">
    <property type="protein sequence ID" value="SNR70400.1"/>
    <property type="molecule type" value="Genomic_DNA"/>
</dbReference>
<dbReference type="SUPFAM" id="SSF53448">
    <property type="entry name" value="Nucleotide-diphospho-sugar transferases"/>
    <property type="match status" value="1"/>
</dbReference>
<feature type="domain" description="Glycosyltransferase 2-like" evidence="2">
    <location>
        <begin position="23"/>
        <end position="164"/>
    </location>
</feature>
<keyword evidence="1" id="KW-0812">Transmembrane</keyword>
<accession>A0A238YH46</accession>
<keyword evidence="3" id="KW-0808">Transferase</keyword>
<evidence type="ECO:0000256" key="1">
    <source>
        <dbReference type="SAM" id="Phobius"/>
    </source>
</evidence>
<feature type="transmembrane region" description="Helical" evidence="1">
    <location>
        <begin position="300"/>
        <end position="319"/>
    </location>
</feature>
<dbReference type="PANTHER" id="PTHR22916:SF3">
    <property type="entry name" value="UDP-GLCNAC:BETAGAL BETA-1,3-N-ACETYLGLUCOSAMINYLTRANSFERASE-LIKE PROTEIN 1"/>
    <property type="match status" value="1"/>
</dbReference>
<dbReference type="Pfam" id="PF00535">
    <property type="entry name" value="Glycos_transf_2"/>
    <property type="match status" value="1"/>
</dbReference>
<protein>
    <submittedName>
        <fullName evidence="3">Glycosyl transferase family 2</fullName>
    </submittedName>
</protein>
<evidence type="ECO:0000313" key="4">
    <source>
        <dbReference type="Proteomes" id="UP000198297"/>
    </source>
</evidence>
<evidence type="ECO:0000259" key="2">
    <source>
        <dbReference type="Pfam" id="PF00535"/>
    </source>
</evidence>
<name>A0A238YH46_HALEZ</name>